<dbReference type="InterPro" id="IPR014016">
    <property type="entry name" value="UvrD-like_ATP-bd"/>
</dbReference>
<dbReference type="GO" id="GO:0043138">
    <property type="term" value="F:3'-5' DNA helicase activity"/>
    <property type="evidence" value="ECO:0007669"/>
    <property type="project" value="TreeGrafter"/>
</dbReference>
<evidence type="ECO:0000256" key="4">
    <source>
        <dbReference type="ARBA" id="ARBA00022840"/>
    </source>
</evidence>
<dbReference type="GO" id="GO:0016787">
    <property type="term" value="F:hydrolase activity"/>
    <property type="evidence" value="ECO:0007669"/>
    <property type="project" value="UniProtKB-UniRule"/>
</dbReference>
<evidence type="ECO:0000256" key="2">
    <source>
        <dbReference type="ARBA" id="ARBA00022801"/>
    </source>
</evidence>
<dbReference type="GO" id="GO:0003677">
    <property type="term" value="F:DNA binding"/>
    <property type="evidence" value="ECO:0007669"/>
    <property type="project" value="InterPro"/>
</dbReference>
<dbReference type="SUPFAM" id="SSF52540">
    <property type="entry name" value="P-loop containing nucleoside triphosphate hydrolases"/>
    <property type="match status" value="1"/>
</dbReference>
<dbReference type="PANTHER" id="PTHR11070">
    <property type="entry name" value="UVRD / RECB / PCRA DNA HELICASE FAMILY MEMBER"/>
    <property type="match status" value="1"/>
</dbReference>
<evidence type="ECO:0000313" key="7">
    <source>
        <dbReference type="EMBL" id="KYH33272.1"/>
    </source>
</evidence>
<gene>
    <name evidence="7" type="primary">helD_2</name>
    <name evidence="7" type="ORF">CLTEP_21650</name>
</gene>
<dbReference type="AlphaFoldDB" id="A0A151B0F9"/>
<dbReference type="EMBL" id="LTBA01000034">
    <property type="protein sequence ID" value="KYH33272.1"/>
    <property type="molecule type" value="Genomic_DNA"/>
</dbReference>
<dbReference type="PANTHER" id="PTHR11070:SF17">
    <property type="entry name" value="DNA HELICASE IV"/>
    <property type="match status" value="1"/>
</dbReference>
<dbReference type="GO" id="GO:0005524">
    <property type="term" value="F:ATP binding"/>
    <property type="evidence" value="ECO:0007669"/>
    <property type="project" value="UniProtKB-UniRule"/>
</dbReference>
<keyword evidence="4 5" id="KW-0067">ATP-binding</keyword>
<dbReference type="Proteomes" id="UP000075531">
    <property type="component" value="Unassembled WGS sequence"/>
</dbReference>
<keyword evidence="1 5" id="KW-0547">Nucleotide-binding</keyword>
<sequence length="706" mass="83147">MSGTNIENELKQAIEMNVEEERLKYTLKLINDEILKYIAYRKKFSEYIVNYRKNIIEEYRDDEDKIVEYFDHERFIKEETYNAVDKKLNELTVLKNSPYFGRVDFSEEDFGVERLYIGRFGLTPEGYDEPVVMDWRAPAASLFYEGKLGETYYKAPIGNIKANVLARRQYIINKGKLEGMFDTEVNIKDEILQKVLSKNADDKLKDIVTTIQKEQDEIIREDKYTTVVVDGCAGSGKTTVALHRVAYLLYNYRNILEDKVLILGPNNIFMEYISNVLPSLGETAVKQTTFTELAKYLLQLYDVMPYKDYMEKILKNDSEFIDEVLYKTSEKYIEKLDAIIDDLDKNYFKYKDVEFRGKIIISKEEIYDLHKYYGTMPLFKRSKKIKRIIYSKLKDYRDELIRNIEKRFKEEINRYNEKQLNIEITNLEFRRKIEIRDVIKELMQIKKSIDWLDNPDCIDIYNRFNGSKQLTIDDLAPILYLKIKLEGFRLENEIKHVVIDEAQDYSKLQFLVIKDITKTPALTILGDTNQRILPICGKIPMNTIDEIYDNLKIKKFKLIKSYRSTKEIMEFANNYLDENKIVPLVRSGAAVVEKNINSYEILTEVAIDKVMRYREKGYESIAIITKDLTMARKVFDSIKNRIHVRIIDNENVIYHSGIVVLPSYFAKGLEFDTVIFINDCGVKDNKKLKYVMATRALHELYVVNII</sequence>
<protein>
    <submittedName>
        <fullName evidence="7">Helicase IV</fullName>
        <ecNumber evidence="7">3.6.4.12</ecNumber>
    </submittedName>
</protein>
<dbReference type="RefSeq" id="WP_066826617.1">
    <property type="nucleotide sequence ID" value="NZ_LTBA01000034.1"/>
</dbReference>
<reference evidence="7 8" key="1">
    <citation type="submission" date="2016-02" db="EMBL/GenBank/DDBJ databases">
        <title>Genome sequence of Clostridium tepidiprofundi DSM 19306.</title>
        <authorList>
            <person name="Poehlein A."/>
            <person name="Daniel R."/>
        </authorList>
    </citation>
    <scope>NUCLEOTIDE SEQUENCE [LARGE SCALE GENOMIC DNA]</scope>
    <source>
        <strain evidence="7 8">DSM 19306</strain>
    </source>
</reference>
<evidence type="ECO:0000256" key="5">
    <source>
        <dbReference type="PROSITE-ProRule" id="PRU00560"/>
    </source>
</evidence>
<evidence type="ECO:0000256" key="1">
    <source>
        <dbReference type="ARBA" id="ARBA00022741"/>
    </source>
</evidence>
<dbReference type="PATRIC" id="fig|1121338.3.peg.2255"/>
<feature type="binding site" evidence="5">
    <location>
        <begin position="231"/>
        <end position="238"/>
    </location>
    <ligand>
        <name>ATP</name>
        <dbReference type="ChEBI" id="CHEBI:30616"/>
    </ligand>
</feature>
<evidence type="ECO:0000256" key="3">
    <source>
        <dbReference type="ARBA" id="ARBA00022806"/>
    </source>
</evidence>
<dbReference type="GO" id="GO:0005829">
    <property type="term" value="C:cytosol"/>
    <property type="evidence" value="ECO:0007669"/>
    <property type="project" value="TreeGrafter"/>
</dbReference>
<dbReference type="Gene3D" id="3.40.50.300">
    <property type="entry name" value="P-loop containing nucleotide triphosphate hydrolases"/>
    <property type="match status" value="3"/>
</dbReference>
<dbReference type="STRING" id="1121338.CLTEP_21650"/>
<dbReference type="InterPro" id="IPR000212">
    <property type="entry name" value="DNA_helicase_UvrD/REP"/>
</dbReference>
<feature type="domain" description="UvrD-like helicase ATP-binding" evidence="6">
    <location>
        <begin position="210"/>
        <end position="565"/>
    </location>
</feature>
<evidence type="ECO:0000259" key="6">
    <source>
        <dbReference type="PROSITE" id="PS51198"/>
    </source>
</evidence>
<keyword evidence="8" id="KW-1185">Reference proteome</keyword>
<dbReference type="Pfam" id="PF00580">
    <property type="entry name" value="UvrD-helicase"/>
    <property type="match status" value="1"/>
</dbReference>
<dbReference type="OrthoDB" id="9787585at2"/>
<dbReference type="EC" id="3.6.4.12" evidence="7"/>
<evidence type="ECO:0000313" key="8">
    <source>
        <dbReference type="Proteomes" id="UP000075531"/>
    </source>
</evidence>
<dbReference type="PROSITE" id="PS51198">
    <property type="entry name" value="UVRD_HELICASE_ATP_BIND"/>
    <property type="match status" value="1"/>
</dbReference>
<dbReference type="InterPro" id="IPR027417">
    <property type="entry name" value="P-loop_NTPase"/>
</dbReference>
<keyword evidence="3 5" id="KW-0347">Helicase</keyword>
<keyword evidence="2 5" id="KW-0378">Hydrolase</keyword>
<organism evidence="7 8">
    <name type="scientific">Clostridium tepidiprofundi DSM 19306</name>
    <dbReference type="NCBI Taxonomy" id="1121338"/>
    <lineage>
        <taxon>Bacteria</taxon>
        <taxon>Bacillati</taxon>
        <taxon>Bacillota</taxon>
        <taxon>Clostridia</taxon>
        <taxon>Eubacteriales</taxon>
        <taxon>Clostridiaceae</taxon>
        <taxon>Clostridium</taxon>
    </lineage>
</organism>
<proteinExistence type="predicted"/>
<comment type="caution">
    <text evidence="7">The sequence shown here is derived from an EMBL/GenBank/DDBJ whole genome shotgun (WGS) entry which is preliminary data.</text>
</comment>
<dbReference type="GO" id="GO:0000725">
    <property type="term" value="P:recombinational repair"/>
    <property type="evidence" value="ECO:0007669"/>
    <property type="project" value="TreeGrafter"/>
</dbReference>
<name>A0A151B0F9_9CLOT</name>
<accession>A0A151B0F9</accession>